<keyword evidence="7" id="KW-1133">Transmembrane helix</keyword>
<evidence type="ECO:0000256" key="2">
    <source>
        <dbReference type="ARBA" id="ARBA00022737"/>
    </source>
</evidence>
<keyword evidence="4" id="KW-0675">Receptor</keyword>
<dbReference type="GO" id="GO:0009897">
    <property type="term" value="C:external side of plasma membrane"/>
    <property type="evidence" value="ECO:0007669"/>
    <property type="project" value="TreeGrafter"/>
</dbReference>
<dbReference type="AlphaFoldDB" id="A0AAU9WUK0"/>
<dbReference type="InterPro" id="IPR050379">
    <property type="entry name" value="Type-I_Cytokine_Rcpt"/>
</dbReference>
<protein>
    <recommendedName>
        <fullName evidence="8">Fibronectin type-III domain-containing protein</fullName>
    </recommendedName>
</protein>
<reference evidence="9 10" key="1">
    <citation type="submission" date="2022-05" db="EMBL/GenBank/DDBJ databases">
        <authorList>
            <consortium name="Genoscope - CEA"/>
            <person name="William W."/>
        </authorList>
    </citation>
    <scope>NUCLEOTIDE SEQUENCE [LARGE SCALE GENOMIC DNA]</scope>
</reference>
<keyword evidence="5" id="KW-0325">Glycoprotein</keyword>
<dbReference type="CDD" id="cd12087">
    <property type="entry name" value="TM_EGFR-like"/>
    <property type="match status" value="1"/>
</dbReference>
<evidence type="ECO:0000313" key="9">
    <source>
        <dbReference type="EMBL" id="CAH3126070.1"/>
    </source>
</evidence>
<dbReference type="InterPro" id="IPR013783">
    <property type="entry name" value="Ig-like_fold"/>
</dbReference>
<dbReference type="PROSITE" id="PS50853">
    <property type="entry name" value="FN3"/>
    <property type="match status" value="3"/>
</dbReference>
<evidence type="ECO:0000313" key="10">
    <source>
        <dbReference type="Proteomes" id="UP001159428"/>
    </source>
</evidence>
<feature type="domain" description="Fibronectin type-III" evidence="8">
    <location>
        <begin position="212"/>
        <end position="309"/>
    </location>
</feature>
<proteinExistence type="predicted"/>
<dbReference type="CDD" id="cd00063">
    <property type="entry name" value="FN3"/>
    <property type="match status" value="3"/>
</dbReference>
<keyword evidence="7" id="KW-0472">Membrane</keyword>
<keyword evidence="2" id="KW-0677">Repeat</keyword>
<evidence type="ECO:0000256" key="4">
    <source>
        <dbReference type="ARBA" id="ARBA00023170"/>
    </source>
</evidence>
<dbReference type="PANTHER" id="PTHR23036:SF151">
    <property type="entry name" value="FIBRONECTIN TYPE-III DOMAIN-CONTAINING PROTEIN"/>
    <property type="match status" value="1"/>
</dbReference>
<dbReference type="FunFam" id="2.60.40.10:FF:000028">
    <property type="entry name" value="Neuronal cell adhesion molecule"/>
    <property type="match status" value="1"/>
</dbReference>
<evidence type="ECO:0000259" key="8">
    <source>
        <dbReference type="PROSITE" id="PS50853"/>
    </source>
</evidence>
<comment type="caution">
    <text evidence="9">The sequence shown here is derived from an EMBL/GenBank/DDBJ whole genome shotgun (WGS) entry which is preliminary data.</text>
</comment>
<feature type="transmembrane region" description="Helical" evidence="7">
    <location>
        <begin position="420"/>
        <end position="444"/>
    </location>
</feature>
<feature type="compositionally biased region" description="Polar residues" evidence="6">
    <location>
        <begin position="512"/>
        <end position="521"/>
    </location>
</feature>
<feature type="non-terminal residue" evidence="9">
    <location>
        <position position="1"/>
    </location>
</feature>
<dbReference type="GO" id="GO:0004896">
    <property type="term" value="F:cytokine receptor activity"/>
    <property type="evidence" value="ECO:0007669"/>
    <property type="project" value="TreeGrafter"/>
</dbReference>
<evidence type="ECO:0000256" key="3">
    <source>
        <dbReference type="ARBA" id="ARBA00023157"/>
    </source>
</evidence>
<feature type="domain" description="Fibronectin type-III" evidence="8">
    <location>
        <begin position="105"/>
        <end position="207"/>
    </location>
</feature>
<feature type="region of interest" description="Disordered" evidence="6">
    <location>
        <begin position="632"/>
        <end position="682"/>
    </location>
</feature>
<dbReference type="SMART" id="SM00060">
    <property type="entry name" value="FN3"/>
    <property type="match status" value="3"/>
</dbReference>
<keyword evidence="10" id="KW-1185">Reference proteome</keyword>
<dbReference type="EMBL" id="CALNXJ010000021">
    <property type="protein sequence ID" value="CAH3126070.1"/>
    <property type="molecule type" value="Genomic_DNA"/>
</dbReference>
<feature type="region of interest" description="Disordered" evidence="6">
    <location>
        <begin position="196"/>
        <end position="227"/>
    </location>
</feature>
<keyword evidence="7" id="KW-0812">Transmembrane</keyword>
<dbReference type="GO" id="GO:0019955">
    <property type="term" value="F:cytokine binding"/>
    <property type="evidence" value="ECO:0007669"/>
    <property type="project" value="TreeGrafter"/>
</dbReference>
<dbReference type="Proteomes" id="UP001159428">
    <property type="component" value="Unassembled WGS sequence"/>
</dbReference>
<keyword evidence="3" id="KW-1015">Disulfide bond</keyword>
<accession>A0AAU9WUK0</accession>
<dbReference type="InterPro" id="IPR036116">
    <property type="entry name" value="FN3_sf"/>
</dbReference>
<gene>
    <name evidence="9" type="ORF">PMEA_00011903</name>
</gene>
<evidence type="ECO:0000256" key="7">
    <source>
        <dbReference type="SAM" id="Phobius"/>
    </source>
</evidence>
<evidence type="ECO:0000256" key="1">
    <source>
        <dbReference type="ARBA" id="ARBA00022729"/>
    </source>
</evidence>
<keyword evidence="1" id="KW-0732">Signal</keyword>
<evidence type="ECO:0000256" key="5">
    <source>
        <dbReference type="ARBA" id="ARBA00023180"/>
    </source>
</evidence>
<dbReference type="Gene3D" id="2.60.40.10">
    <property type="entry name" value="Immunoglobulins"/>
    <property type="match status" value="3"/>
</dbReference>
<organism evidence="9 10">
    <name type="scientific">Pocillopora meandrina</name>
    <dbReference type="NCBI Taxonomy" id="46732"/>
    <lineage>
        <taxon>Eukaryota</taxon>
        <taxon>Metazoa</taxon>
        <taxon>Cnidaria</taxon>
        <taxon>Anthozoa</taxon>
        <taxon>Hexacorallia</taxon>
        <taxon>Scleractinia</taxon>
        <taxon>Astrocoeniina</taxon>
        <taxon>Pocilloporidae</taxon>
        <taxon>Pocillopora</taxon>
    </lineage>
</organism>
<feature type="compositionally biased region" description="Polar residues" evidence="6">
    <location>
        <begin position="218"/>
        <end position="227"/>
    </location>
</feature>
<dbReference type="SUPFAM" id="SSF49265">
    <property type="entry name" value="Fibronectin type III"/>
    <property type="match status" value="2"/>
</dbReference>
<dbReference type="InterPro" id="IPR003961">
    <property type="entry name" value="FN3_dom"/>
</dbReference>
<dbReference type="PANTHER" id="PTHR23036">
    <property type="entry name" value="CYTOKINE RECEPTOR"/>
    <property type="match status" value="1"/>
</dbReference>
<dbReference type="GO" id="GO:0043235">
    <property type="term" value="C:receptor complex"/>
    <property type="evidence" value="ECO:0007669"/>
    <property type="project" value="TreeGrafter"/>
</dbReference>
<name>A0AAU9WUK0_9CNID</name>
<feature type="region of interest" description="Disordered" evidence="6">
    <location>
        <begin position="451"/>
        <end position="521"/>
    </location>
</feature>
<feature type="domain" description="Fibronectin type-III" evidence="8">
    <location>
        <begin position="5"/>
        <end position="101"/>
    </location>
</feature>
<feature type="compositionally biased region" description="Polar residues" evidence="6">
    <location>
        <begin position="632"/>
        <end position="646"/>
    </location>
</feature>
<sequence>SAPGQPANLTVSSVHDLTITLQWTRPKTAAGLIDNSTLSYTVSYKAVRDISSKRLIVPTESAQLDLVFKKRYNIFVQAMHRQDHQIKGAWSRKLVVNTNNLVPAKPTNFKIASIREIGSKFQATLTWDKPTTATSGITDSSTIKYYISYKVLKSGPNRQTQSSSERYSLRSLAAASTYQIKVKAFKTSKPEMVSEWSDPKILQTNESRPSKPPGNVRAVSNTPSSLTVSWSPIPKDGQNGVILGFVVFYCEQTDCESNKWTKNYVKLVFSHQLQGLVSGKQYSVKVAGYTKIGEGRKSKPIKRVVIGGSFLTTTRETTSQKSTTIAPETTQSTPIKSTKTVTVQVETVTNVSTESLTTIVVFPTEPKKTEPTLSRTVATVQSTLSSEKAATSHPSEPFTPVVAKLDQGTKTSKDNMLNKILIIGAPVGGAILLVIIFVIVFSLARKRSRKRRQLLQNGAKPRRSRDMVTRGAYSVRYESPSAASTLGGDSMTEGLLPTADEPDQPEILVEQPNGTVPSTDTENVPLVASGYSEKCDPLRVDLNSEQSKLDDGASAGLYDSIGSLTKIGCTANDGKSDDEDRYVTQDQINAARQATCEKSQAQASPDEGHYKTPKEVAMEDFYKRPKDVLNGSNTYVNMNGPQTENLYETVGPKRPEEPVYENTPGGDEEHADTEGGIRPNLL</sequence>
<dbReference type="Pfam" id="PF00041">
    <property type="entry name" value="fn3"/>
    <property type="match status" value="1"/>
</dbReference>
<evidence type="ECO:0000256" key="6">
    <source>
        <dbReference type="SAM" id="MobiDB-lite"/>
    </source>
</evidence>